<dbReference type="Pfam" id="PF08279">
    <property type="entry name" value="HTH_11"/>
    <property type="match status" value="1"/>
</dbReference>
<evidence type="ECO:0000313" key="6">
    <source>
        <dbReference type="Proteomes" id="UP000282311"/>
    </source>
</evidence>
<dbReference type="Proteomes" id="UP000282311">
    <property type="component" value="Unassembled WGS sequence"/>
</dbReference>
<evidence type="ECO:0000259" key="4">
    <source>
        <dbReference type="Pfam" id="PF25583"/>
    </source>
</evidence>
<dbReference type="InterPro" id="IPR036390">
    <property type="entry name" value="WH_DNA-bd_sf"/>
</dbReference>
<feature type="domain" description="WYL" evidence="3">
    <location>
        <begin position="136"/>
        <end position="200"/>
    </location>
</feature>
<feature type="region of interest" description="Disordered" evidence="1">
    <location>
        <begin position="202"/>
        <end position="221"/>
    </location>
</feature>
<dbReference type="SUPFAM" id="SSF46785">
    <property type="entry name" value="Winged helix' DNA-binding domain"/>
    <property type="match status" value="1"/>
</dbReference>
<dbReference type="Gene3D" id="1.10.10.10">
    <property type="entry name" value="Winged helix-like DNA-binding domain superfamily/Winged helix DNA-binding domain"/>
    <property type="match status" value="1"/>
</dbReference>
<dbReference type="PIRSF" id="PIRSF016838">
    <property type="entry name" value="PafC"/>
    <property type="match status" value="1"/>
</dbReference>
<evidence type="ECO:0000259" key="3">
    <source>
        <dbReference type="Pfam" id="PF13280"/>
    </source>
</evidence>
<feature type="domain" description="WCX" evidence="4">
    <location>
        <begin position="226"/>
        <end position="304"/>
    </location>
</feature>
<sequence>MDRLMAIMIALQQRTETAQMLADKLEVSRRTIIRDMQSLAEIGVPVYSVSGPAGGYRLMEGFRLPPLQLDPEEALTVLFALRAMTRLSDTPFNQARWTAIDKIKAVLPQQTLQQIEPMLDYVELEVPERQVKTPFLSPLLAYAAKGATIRALYRSERHRRWLTLKPLKVQTSRGFWYVSAYSDTHGEERTFRVDRFEALEQSEPGDSAAAEGLEAPKKKRADEAKPPVRIVARLTYRGALLAEQDEHIGEIVKMTGEDEWELDFACPSSEWAWAVRFFYTLGMDAEVLSPPSLRVELRRKAEEMSSRYGPGESPV</sequence>
<comment type="caution">
    <text evidence="5">The sequence shown here is derived from an EMBL/GenBank/DDBJ whole genome shotgun (WGS) entry which is preliminary data.</text>
</comment>
<dbReference type="PANTHER" id="PTHR34580">
    <property type="match status" value="1"/>
</dbReference>
<dbReference type="InterPro" id="IPR026881">
    <property type="entry name" value="WYL_dom"/>
</dbReference>
<dbReference type="Pfam" id="PF25583">
    <property type="entry name" value="WCX"/>
    <property type="match status" value="1"/>
</dbReference>
<dbReference type="PANTHER" id="PTHR34580:SF3">
    <property type="entry name" value="PROTEIN PAFB"/>
    <property type="match status" value="1"/>
</dbReference>
<name>A0A3B0CFN5_9BACL</name>
<protein>
    <submittedName>
        <fullName evidence="5">WYL domain-containing protein</fullName>
    </submittedName>
</protein>
<evidence type="ECO:0000313" key="5">
    <source>
        <dbReference type="EMBL" id="RKN84070.1"/>
    </source>
</evidence>
<proteinExistence type="predicted"/>
<dbReference type="Pfam" id="PF13280">
    <property type="entry name" value="WYL"/>
    <property type="match status" value="1"/>
</dbReference>
<dbReference type="InterPro" id="IPR036388">
    <property type="entry name" value="WH-like_DNA-bd_sf"/>
</dbReference>
<evidence type="ECO:0000259" key="2">
    <source>
        <dbReference type="Pfam" id="PF08279"/>
    </source>
</evidence>
<dbReference type="InterPro" id="IPR028349">
    <property type="entry name" value="PafC-like"/>
</dbReference>
<dbReference type="OrthoDB" id="9815009at2"/>
<feature type="domain" description="Helix-turn-helix type 11" evidence="2">
    <location>
        <begin position="3"/>
        <end position="57"/>
    </location>
</feature>
<dbReference type="RefSeq" id="WP_120748233.1">
    <property type="nucleotide sequence ID" value="NZ_RBAH01000010.1"/>
</dbReference>
<reference evidence="5 6" key="1">
    <citation type="journal article" date="2007" name="Int. J. Syst. Evol. Microbiol.">
        <title>Paenibacillus ginsengarvi sp. nov., isolated from soil from ginseng cultivation.</title>
        <authorList>
            <person name="Yoon M.H."/>
            <person name="Ten L.N."/>
            <person name="Im W.T."/>
        </authorList>
    </citation>
    <scope>NUCLEOTIDE SEQUENCE [LARGE SCALE GENOMIC DNA]</scope>
    <source>
        <strain evidence="5 6">KCTC 13059</strain>
    </source>
</reference>
<organism evidence="5 6">
    <name type="scientific">Paenibacillus ginsengarvi</name>
    <dbReference type="NCBI Taxonomy" id="400777"/>
    <lineage>
        <taxon>Bacteria</taxon>
        <taxon>Bacillati</taxon>
        <taxon>Bacillota</taxon>
        <taxon>Bacilli</taxon>
        <taxon>Bacillales</taxon>
        <taxon>Paenibacillaceae</taxon>
        <taxon>Paenibacillus</taxon>
    </lineage>
</organism>
<dbReference type="InterPro" id="IPR013196">
    <property type="entry name" value="HTH_11"/>
</dbReference>
<dbReference type="PROSITE" id="PS52050">
    <property type="entry name" value="WYL"/>
    <property type="match status" value="1"/>
</dbReference>
<keyword evidence="6" id="KW-1185">Reference proteome</keyword>
<dbReference type="EMBL" id="RBAH01000010">
    <property type="protein sequence ID" value="RKN84070.1"/>
    <property type="molecule type" value="Genomic_DNA"/>
</dbReference>
<evidence type="ECO:0000256" key="1">
    <source>
        <dbReference type="SAM" id="MobiDB-lite"/>
    </source>
</evidence>
<dbReference type="AlphaFoldDB" id="A0A3B0CFN5"/>
<accession>A0A3B0CFN5</accession>
<dbReference type="InterPro" id="IPR051534">
    <property type="entry name" value="CBASS_pafABC_assoc_protein"/>
</dbReference>
<gene>
    <name evidence="5" type="ORF">D7M11_15235</name>
</gene>
<dbReference type="InterPro" id="IPR057727">
    <property type="entry name" value="WCX_dom"/>
</dbReference>